<evidence type="ECO:0000313" key="2">
    <source>
        <dbReference type="EMBL" id="SIS03095.1"/>
    </source>
</evidence>
<accession>A0A1N7FS78</accession>
<gene>
    <name evidence="2" type="ORF">SAMN05421752_10824</name>
</gene>
<feature type="region of interest" description="Disordered" evidence="1">
    <location>
        <begin position="14"/>
        <end position="55"/>
    </location>
</feature>
<evidence type="ECO:0000256" key="1">
    <source>
        <dbReference type="SAM" id="MobiDB-lite"/>
    </source>
</evidence>
<dbReference type="AlphaFoldDB" id="A0A1N7FS78"/>
<proteinExistence type="predicted"/>
<evidence type="ECO:0000313" key="3">
    <source>
        <dbReference type="Proteomes" id="UP000185936"/>
    </source>
</evidence>
<protein>
    <submittedName>
        <fullName evidence="2">Uncharacterized protein</fullName>
    </submittedName>
</protein>
<reference evidence="3" key="1">
    <citation type="submission" date="2017-01" db="EMBL/GenBank/DDBJ databases">
        <authorList>
            <person name="Varghese N."/>
            <person name="Submissions S."/>
        </authorList>
    </citation>
    <scope>NUCLEOTIDE SEQUENCE [LARGE SCALE GENOMIC DNA]</scope>
    <source>
        <strain evidence="3">type strain: HArc-</strain>
    </source>
</reference>
<organism evidence="2 3">
    <name type="scientific">Natronorubrum thiooxidans</name>
    <dbReference type="NCBI Taxonomy" id="308853"/>
    <lineage>
        <taxon>Archaea</taxon>
        <taxon>Methanobacteriati</taxon>
        <taxon>Methanobacteriota</taxon>
        <taxon>Stenosarchaea group</taxon>
        <taxon>Halobacteria</taxon>
        <taxon>Halobacteriales</taxon>
        <taxon>Natrialbaceae</taxon>
        <taxon>Natronorubrum</taxon>
    </lineage>
</organism>
<sequence>MKDRGFVLYPTHDVDRPYKTFQTPKERNRSYLPSMSRDDGSYRQFDELSRERVSP</sequence>
<keyword evidence="3" id="KW-1185">Reference proteome</keyword>
<name>A0A1N7FS78_9EURY</name>
<feature type="compositionally biased region" description="Basic and acidic residues" evidence="1">
    <location>
        <begin position="14"/>
        <end position="29"/>
    </location>
</feature>
<feature type="compositionally biased region" description="Basic and acidic residues" evidence="1">
    <location>
        <begin position="36"/>
        <end position="55"/>
    </location>
</feature>
<dbReference type="EMBL" id="FTNR01000008">
    <property type="protein sequence ID" value="SIS03095.1"/>
    <property type="molecule type" value="Genomic_DNA"/>
</dbReference>
<dbReference type="Proteomes" id="UP000185936">
    <property type="component" value="Unassembled WGS sequence"/>
</dbReference>